<evidence type="ECO:0000256" key="14">
    <source>
        <dbReference type="SAM" id="MobiDB-lite"/>
    </source>
</evidence>
<feature type="domain" description="DUF1736" evidence="16">
    <location>
        <begin position="200"/>
        <end position="272"/>
    </location>
</feature>
<dbReference type="Gene3D" id="1.25.40.10">
    <property type="entry name" value="Tetratricopeptide repeat domain"/>
    <property type="match status" value="3"/>
</dbReference>
<dbReference type="InterPro" id="IPR052384">
    <property type="entry name" value="TMTC_O-mannosyltransferase"/>
</dbReference>
<dbReference type="PROSITE" id="PS50293">
    <property type="entry name" value="TPR_REGION"/>
    <property type="match status" value="1"/>
</dbReference>
<reference evidence="17 18" key="1">
    <citation type="journal article" date="2023" name="Sci. Data">
        <title>Genome assembly of the Korean intertidal mud-creeper Batillaria attramentaria.</title>
        <authorList>
            <person name="Patra A.K."/>
            <person name="Ho P.T."/>
            <person name="Jun S."/>
            <person name="Lee S.J."/>
            <person name="Kim Y."/>
            <person name="Won Y.J."/>
        </authorList>
    </citation>
    <scope>NUCLEOTIDE SEQUENCE [LARGE SCALE GENOMIC DNA]</scope>
    <source>
        <strain evidence="17">Wonlab-2016</strain>
    </source>
</reference>
<dbReference type="InterPro" id="IPR019734">
    <property type="entry name" value="TPR_rpt"/>
</dbReference>
<feature type="repeat" description="TPR" evidence="13">
    <location>
        <begin position="745"/>
        <end position="778"/>
    </location>
</feature>
<evidence type="ECO:0000313" key="18">
    <source>
        <dbReference type="Proteomes" id="UP001519460"/>
    </source>
</evidence>
<evidence type="ECO:0000256" key="4">
    <source>
        <dbReference type="ARBA" id="ARBA00007882"/>
    </source>
</evidence>
<evidence type="ECO:0000256" key="13">
    <source>
        <dbReference type="PROSITE-ProRule" id="PRU00339"/>
    </source>
</evidence>
<keyword evidence="18" id="KW-1185">Reference proteome</keyword>
<evidence type="ECO:0000256" key="15">
    <source>
        <dbReference type="SAM" id="Phobius"/>
    </source>
</evidence>
<feature type="repeat" description="TPR" evidence="13">
    <location>
        <begin position="572"/>
        <end position="605"/>
    </location>
</feature>
<dbReference type="PROSITE" id="PS50005">
    <property type="entry name" value="TPR"/>
    <property type="match status" value="6"/>
</dbReference>
<feature type="compositionally biased region" description="Low complexity" evidence="14">
    <location>
        <begin position="334"/>
        <end position="351"/>
    </location>
</feature>
<proteinExistence type="inferred from homology"/>
<feature type="repeat" description="TPR" evidence="13">
    <location>
        <begin position="711"/>
        <end position="744"/>
    </location>
</feature>
<dbReference type="Pfam" id="PF13176">
    <property type="entry name" value="TPR_7"/>
    <property type="match status" value="1"/>
</dbReference>
<feature type="transmembrane region" description="Helical" evidence="15">
    <location>
        <begin position="110"/>
        <end position="128"/>
    </location>
</feature>
<evidence type="ECO:0000256" key="6">
    <source>
        <dbReference type="ARBA" id="ARBA00022679"/>
    </source>
</evidence>
<gene>
    <name evidence="17" type="ORF">BaRGS_00023617</name>
</gene>
<dbReference type="PANTHER" id="PTHR44216">
    <property type="entry name" value="PROTEIN O-MANNOSYL-TRANSFERASE TMTC2"/>
    <property type="match status" value="1"/>
</dbReference>
<feature type="region of interest" description="Disordered" evidence="14">
    <location>
        <begin position="301"/>
        <end position="351"/>
    </location>
</feature>
<dbReference type="SUPFAM" id="SSF81901">
    <property type="entry name" value="HCP-like"/>
    <property type="match status" value="1"/>
</dbReference>
<dbReference type="EMBL" id="JACVVK020000198">
    <property type="protein sequence ID" value="KAK7485207.1"/>
    <property type="molecule type" value="Genomic_DNA"/>
</dbReference>
<evidence type="ECO:0000256" key="2">
    <source>
        <dbReference type="ARBA" id="ARBA00004240"/>
    </source>
</evidence>
<keyword evidence="10" id="KW-0256">Endoplasmic reticulum</keyword>
<evidence type="ECO:0000256" key="10">
    <source>
        <dbReference type="ARBA" id="ARBA00022824"/>
    </source>
</evidence>
<evidence type="ECO:0000256" key="3">
    <source>
        <dbReference type="ARBA" id="ARBA00004922"/>
    </source>
</evidence>
<keyword evidence="9 13" id="KW-0802">TPR repeat</keyword>
<dbReference type="Pfam" id="PF13181">
    <property type="entry name" value="TPR_8"/>
    <property type="match status" value="2"/>
</dbReference>
<feature type="transmembrane region" description="Helical" evidence="15">
    <location>
        <begin position="177"/>
        <end position="197"/>
    </location>
</feature>
<dbReference type="Pfam" id="PF00515">
    <property type="entry name" value="TPR_1"/>
    <property type="match status" value="1"/>
</dbReference>
<dbReference type="InterPro" id="IPR011990">
    <property type="entry name" value="TPR-like_helical_dom_sf"/>
</dbReference>
<feature type="repeat" description="TPR" evidence="13">
    <location>
        <begin position="609"/>
        <end position="642"/>
    </location>
</feature>
<dbReference type="Proteomes" id="UP001519460">
    <property type="component" value="Unassembled WGS sequence"/>
</dbReference>
<accession>A0ABD0KDZ2</accession>
<evidence type="ECO:0000256" key="12">
    <source>
        <dbReference type="ARBA" id="ARBA00023136"/>
    </source>
</evidence>
<feature type="transmembrane region" description="Helical" evidence="15">
    <location>
        <begin position="218"/>
        <end position="240"/>
    </location>
</feature>
<keyword evidence="7 15" id="KW-0812">Transmembrane</keyword>
<feature type="compositionally biased region" description="Polar residues" evidence="14">
    <location>
        <begin position="309"/>
        <end position="323"/>
    </location>
</feature>
<comment type="subcellular location">
    <subcellularLocation>
        <location evidence="2">Endoplasmic reticulum</location>
    </subcellularLocation>
    <subcellularLocation>
        <location evidence="1">Membrane</location>
        <topology evidence="1">Multi-pass membrane protein</topology>
    </subcellularLocation>
</comment>
<organism evidence="17 18">
    <name type="scientific">Batillaria attramentaria</name>
    <dbReference type="NCBI Taxonomy" id="370345"/>
    <lineage>
        <taxon>Eukaryota</taxon>
        <taxon>Metazoa</taxon>
        <taxon>Spiralia</taxon>
        <taxon>Lophotrochozoa</taxon>
        <taxon>Mollusca</taxon>
        <taxon>Gastropoda</taxon>
        <taxon>Caenogastropoda</taxon>
        <taxon>Sorbeoconcha</taxon>
        <taxon>Cerithioidea</taxon>
        <taxon>Batillariidae</taxon>
        <taxon>Batillaria</taxon>
    </lineage>
</organism>
<dbReference type="Pfam" id="PF13432">
    <property type="entry name" value="TPR_16"/>
    <property type="match status" value="2"/>
</dbReference>
<evidence type="ECO:0000256" key="7">
    <source>
        <dbReference type="ARBA" id="ARBA00022692"/>
    </source>
</evidence>
<dbReference type="GO" id="GO:0004169">
    <property type="term" value="F:dolichyl-phosphate-mannose-protein mannosyltransferase activity"/>
    <property type="evidence" value="ECO:0007669"/>
    <property type="project" value="UniProtKB-EC"/>
</dbReference>
<feature type="repeat" description="TPR" evidence="13">
    <location>
        <begin position="493"/>
        <end position="526"/>
    </location>
</feature>
<evidence type="ECO:0000256" key="8">
    <source>
        <dbReference type="ARBA" id="ARBA00022737"/>
    </source>
</evidence>
<dbReference type="PANTHER" id="PTHR44216:SF3">
    <property type="entry name" value="PROTEIN O-MANNOSYL-TRANSFERASE TMTC2"/>
    <property type="match status" value="1"/>
</dbReference>
<dbReference type="EC" id="2.4.1.109" evidence="5"/>
<evidence type="ECO:0000259" key="16">
    <source>
        <dbReference type="Pfam" id="PF08409"/>
    </source>
</evidence>
<dbReference type="GO" id="GO:0005783">
    <property type="term" value="C:endoplasmic reticulum"/>
    <property type="evidence" value="ECO:0007669"/>
    <property type="project" value="UniProtKB-SubCell"/>
</dbReference>
<evidence type="ECO:0000256" key="11">
    <source>
        <dbReference type="ARBA" id="ARBA00022989"/>
    </source>
</evidence>
<comment type="similarity">
    <text evidence="4">Belongs to the TMTC family.</text>
</comment>
<comment type="pathway">
    <text evidence="3">Protein modification; protein glycosylation.</text>
</comment>
<sequence length="800" mass="89793">MMAPDSRAILKNPDLLPETPLINLVYDDFWGTPLTHSGSHKSYRPLCVLTFRLNYYLGELDPLGYHLGNVLCHAVTTWVFTHLARKVLVYTFPTLVAGLMFAAHPIHTEAVAGIVGRADIMACLFYLLTLLSYMQYEQAIAVLAACATFDVFIRHKASVKDVLNFSIFTKSQYRRLLEGLLCLFACGASLVGFRIYFMGNKPPEFAPSDNPASDSDSFLTRTLTYNLLPSLNFWLLIFPYTLSFDWSMEAIPLVESVSDVRNMATVVFYCCLGYVGLHVIRNLHKQSKESAIKPHANGNGVASGHIHSQRSPSHQPSANTVLRSPSRDHHRRGSNSSTDSSSLDTSSSSPKLTSRSLNVLIIALSIIVFPFIPASNLFFYVGFVIAERILYIPSMGFCLLIAQGAYVLYLGAREQWKKKCVVLTVVVVVVLFGVRTWRRNQDWQTEEKLYSSGIPVNPAKAWGNLANVLNDKGREADAEEAYRNALKYRGNMADVHYNLGILLQNQGRIEEAIESYKRAIHFRPKLTVAHLNLGILTAQVGNLEAAAKCYRHCADLDTSGLKDPRLHESTKISCLYNLGRLYADENRMQEAEDAYLEALRRRPSHYPAQSIQNMLGELYMKMNKPEQAEHWYHEALKSKPDHIPAHLTLAKLFQHKGVDDAAVRWFEKARAIDPTDGTIDHHHAQLYVSRGRHQEAAEMYKTAIEKNPNDFDVVFSAANAFRQINDKDTAENLYRKAAQIRPKEATAHMNLGAMLHMNGKLKEAEASYLTALQLKPTDAITQDNLAKLRNLMASKGGTAR</sequence>
<dbReference type="SMART" id="SM00028">
    <property type="entry name" value="TPR"/>
    <property type="match status" value="9"/>
</dbReference>
<dbReference type="GO" id="GO:0016020">
    <property type="term" value="C:membrane"/>
    <property type="evidence" value="ECO:0007669"/>
    <property type="project" value="UniProtKB-SubCell"/>
</dbReference>
<feature type="transmembrane region" description="Helical" evidence="15">
    <location>
        <begin position="420"/>
        <end position="437"/>
    </location>
</feature>
<evidence type="ECO:0000313" key="17">
    <source>
        <dbReference type="EMBL" id="KAK7485207.1"/>
    </source>
</evidence>
<comment type="caution">
    <text evidence="17">The sequence shown here is derived from an EMBL/GenBank/DDBJ whole genome shotgun (WGS) entry which is preliminary data.</text>
</comment>
<keyword evidence="6" id="KW-0808">Transferase</keyword>
<keyword evidence="12 15" id="KW-0472">Membrane</keyword>
<dbReference type="InterPro" id="IPR013618">
    <property type="entry name" value="TMTC_DUF1736"/>
</dbReference>
<evidence type="ECO:0000256" key="1">
    <source>
        <dbReference type="ARBA" id="ARBA00004141"/>
    </source>
</evidence>
<protein>
    <recommendedName>
        <fullName evidence="5">dolichyl-phosphate-mannose--protein mannosyltransferase</fullName>
        <ecNumber evidence="5">2.4.1.109</ecNumber>
    </recommendedName>
</protein>
<feature type="transmembrane region" description="Helical" evidence="15">
    <location>
        <begin position="389"/>
        <end position="408"/>
    </location>
</feature>
<feature type="repeat" description="TPR" evidence="13">
    <location>
        <begin position="677"/>
        <end position="710"/>
    </location>
</feature>
<feature type="transmembrane region" description="Helical" evidence="15">
    <location>
        <begin position="357"/>
        <end position="383"/>
    </location>
</feature>
<feature type="transmembrane region" description="Helical" evidence="15">
    <location>
        <begin position="87"/>
        <end position="104"/>
    </location>
</feature>
<name>A0ABD0KDZ2_9CAEN</name>
<evidence type="ECO:0000256" key="9">
    <source>
        <dbReference type="ARBA" id="ARBA00022803"/>
    </source>
</evidence>
<evidence type="ECO:0000256" key="5">
    <source>
        <dbReference type="ARBA" id="ARBA00012839"/>
    </source>
</evidence>
<dbReference type="Pfam" id="PF08409">
    <property type="entry name" value="TMTC_DUF1736"/>
    <property type="match status" value="1"/>
</dbReference>
<dbReference type="AlphaFoldDB" id="A0ABD0KDZ2"/>
<keyword evidence="11 15" id="KW-1133">Transmembrane helix</keyword>
<keyword evidence="8" id="KW-0677">Repeat</keyword>